<evidence type="ECO:0000256" key="2">
    <source>
        <dbReference type="ARBA" id="ARBA00022676"/>
    </source>
</evidence>
<dbReference type="EC" id="2.4.-.-" evidence="5"/>
<organism evidence="5">
    <name type="scientific">Flavobacterium capsici</name>
    <dbReference type="NCBI Taxonomy" id="3075618"/>
    <lineage>
        <taxon>Bacteria</taxon>
        <taxon>Pseudomonadati</taxon>
        <taxon>Bacteroidota</taxon>
        <taxon>Flavobacteriia</taxon>
        <taxon>Flavobacteriales</taxon>
        <taxon>Flavobacteriaceae</taxon>
        <taxon>Flavobacterium</taxon>
    </lineage>
</organism>
<protein>
    <submittedName>
        <fullName evidence="5">Glycosyltransferase family A protein</fullName>
        <ecNumber evidence="5">2.4.-.-</ecNumber>
    </submittedName>
</protein>
<dbReference type="EMBL" id="CP134878">
    <property type="protein sequence ID" value="WNM20265.1"/>
    <property type="molecule type" value="Genomic_DNA"/>
</dbReference>
<dbReference type="Proteomes" id="UP001304515">
    <property type="component" value="Chromosome"/>
</dbReference>
<evidence type="ECO:0000313" key="7">
    <source>
        <dbReference type="Proteomes" id="UP001304515"/>
    </source>
</evidence>
<evidence type="ECO:0000259" key="4">
    <source>
        <dbReference type="Pfam" id="PF00535"/>
    </source>
</evidence>
<dbReference type="Pfam" id="PF00535">
    <property type="entry name" value="Glycos_transf_2"/>
    <property type="match status" value="1"/>
</dbReference>
<dbReference type="InterPro" id="IPR001173">
    <property type="entry name" value="Glyco_trans_2-like"/>
</dbReference>
<accession>A0AA96F300</accession>
<dbReference type="CDD" id="cd00761">
    <property type="entry name" value="Glyco_tranf_GTA_type"/>
    <property type="match status" value="1"/>
</dbReference>
<evidence type="ECO:0000313" key="6">
    <source>
        <dbReference type="EMBL" id="WNM21655.1"/>
    </source>
</evidence>
<sequence>MIILYHNKSKIISIVSKVEIDSSNEINKNIISVLLDFADRFDDEIIVWCHENERENLNIDEVESLFHHKKLLLSYDYSENNYFDRRLGYVEDSNFVNVKKKIKYPTWLMSSKVGAIHTSVLKACKINLKEETNFDYFLNSFAKRAMQFGLLCYSEPKLLKKISKLNLTKEASLSELFKFTKQHYKMRWIFLLFLNIFLFEKKVPLYPFLQSLFYRQRSFNPDNLNKILINSNKKIIDVGTIDVLIPTIGRDEYLLNVLNNLSSQTYLPKNVIIIEQNPEKNGVSSLDFLKNKSWPFQIKHHFTNQTGACNARNIGLQYVESEFTFFADDDIVFENDLIEKAMLSLQETGNEIILVACLLKEQPLQVQEAKQFNYFGAGHAFVKSSCFTDLKFNTAYEFGFGEDDDFGMQMRYKGYDILYISTSRITHLKAPIGGFRTKPILKWHSDIIQPKPSPTVMLFRLLYNTKEQINSYKVTLFFKNLNGQFLKNPFGYIKLFSEKWNRSLFWANELNR</sequence>
<evidence type="ECO:0000256" key="1">
    <source>
        <dbReference type="ARBA" id="ARBA00006739"/>
    </source>
</evidence>
<keyword evidence="3 5" id="KW-0808">Transferase</keyword>
<keyword evidence="7" id="KW-1185">Reference proteome</keyword>
<dbReference type="PANTHER" id="PTHR43179">
    <property type="entry name" value="RHAMNOSYLTRANSFERASE WBBL"/>
    <property type="match status" value="1"/>
</dbReference>
<dbReference type="SUPFAM" id="SSF53448">
    <property type="entry name" value="Nucleotide-diphospho-sugar transferases"/>
    <property type="match status" value="1"/>
</dbReference>
<evidence type="ECO:0000313" key="5">
    <source>
        <dbReference type="EMBL" id="WNM20265.1"/>
    </source>
</evidence>
<dbReference type="AlphaFoldDB" id="A0AA96J3H5"/>
<dbReference type="EMBL" id="CP134890">
    <property type="protein sequence ID" value="WNM21655.1"/>
    <property type="molecule type" value="Genomic_DNA"/>
</dbReference>
<keyword evidence="2 5" id="KW-0328">Glycosyltransferase</keyword>
<dbReference type="KEGG" id="fcj:RN605_13345"/>
<dbReference type="Gene3D" id="3.90.550.10">
    <property type="entry name" value="Spore Coat Polysaccharide Biosynthesis Protein SpsA, Chain A"/>
    <property type="match status" value="1"/>
</dbReference>
<proteinExistence type="inferred from homology"/>
<dbReference type="GO" id="GO:0016757">
    <property type="term" value="F:glycosyltransferase activity"/>
    <property type="evidence" value="ECO:0007669"/>
    <property type="project" value="UniProtKB-KW"/>
</dbReference>
<comment type="similarity">
    <text evidence="1">Belongs to the glycosyltransferase 2 family.</text>
</comment>
<dbReference type="InterPro" id="IPR029044">
    <property type="entry name" value="Nucleotide-diphossugar_trans"/>
</dbReference>
<name>A0AA96J3H5_9FLAO</name>
<accession>A0AA96J3H5</accession>
<dbReference type="PANTHER" id="PTHR43179:SF12">
    <property type="entry name" value="GALACTOFURANOSYLTRANSFERASE GLFT2"/>
    <property type="match status" value="1"/>
</dbReference>
<evidence type="ECO:0000256" key="3">
    <source>
        <dbReference type="ARBA" id="ARBA00022679"/>
    </source>
</evidence>
<gene>
    <name evidence="6" type="ORF">RN605_13345</name>
    <name evidence="5" type="ORF">RN608_06175</name>
</gene>
<reference evidence="5 7" key="1">
    <citation type="submission" date="2023-09" db="EMBL/GenBank/DDBJ databases">
        <title>Flavobacterium sp. a novel bacteria isolate from Pepper rhizosphere.</title>
        <authorList>
            <person name="Peng Y."/>
            <person name="Lee J."/>
        </authorList>
    </citation>
    <scope>NUCLEOTIDE SEQUENCE</scope>
    <source>
        <strain evidence="5">PMR2A8</strain>
        <strain evidence="6 7">PMTSA4</strain>
    </source>
</reference>
<dbReference type="RefSeq" id="WP_313325560.1">
    <property type="nucleotide sequence ID" value="NZ_CP134878.1"/>
</dbReference>
<feature type="domain" description="Glycosyltransferase 2-like" evidence="4">
    <location>
        <begin position="243"/>
        <end position="361"/>
    </location>
</feature>